<sequence>MKLLDLTHSGTASCRIGTLAARRQKGTFGTKRKRMKEVGRFEFRQNIGVHRGACEIAKSRAQTMPITRNQASSTNKGEEDTLQRLLRVVASLQERSDEQSRLNAKAEQRQAKAEERYRLVEERHLEAMKMAERREEELRQQIATFKTTERQNPTPREENSIQPFWGQPFASEIDETCIPPNFREIVVEPFDGTQDPYAYLQAFQA</sequence>
<evidence type="ECO:0000313" key="2">
    <source>
        <dbReference type="EMBL" id="RDX99757.1"/>
    </source>
</evidence>
<proteinExistence type="predicted"/>
<feature type="non-terminal residue" evidence="2">
    <location>
        <position position="1"/>
    </location>
</feature>
<evidence type="ECO:0000313" key="3">
    <source>
        <dbReference type="Proteomes" id="UP000257109"/>
    </source>
</evidence>
<keyword evidence="3" id="KW-1185">Reference proteome</keyword>
<reference evidence="2" key="1">
    <citation type="submission" date="2018-05" db="EMBL/GenBank/DDBJ databases">
        <title>Draft genome of Mucuna pruriens seed.</title>
        <authorList>
            <person name="Nnadi N.E."/>
            <person name="Vos R."/>
            <person name="Hasami M.H."/>
            <person name="Devisetty U.K."/>
            <person name="Aguiy J.C."/>
        </authorList>
    </citation>
    <scope>NUCLEOTIDE SEQUENCE [LARGE SCALE GENOMIC DNA]</scope>
    <source>
        <strain evidence="2">JCA_2017</strain>
    </source>
</reference>
<name>A0A371HAD5_MUCPR</name>
<accession>A0A371HAD5</accession>
<dbReference type="AlphaFoldDB" id="A0A371HAD5"/>
<protein>
    <submittedName>
        <fullName evidence="2">Uncharacterized protein</fullName>
    </submittedName>
</protein>
<feature type="coiled-coil region" evidence="1">
    <location>
        <begin position="75"/>
        <end position="148"/>
    </location>
</feature>
<dbReference type="Proteomes" id="UP000257109">
    <property type="component" value="Unassembled WGS sequence"/>
</dbReference>
<dbReference type="EMBL" id="QJKJ01003144">
    <property type="protein sequence ID" value="RDX99757.1"/>
    <property type="molecule type" value="Genomic_DNA"/>
</dbReference>
<gene>
    <name evidence="2" type="ORF">CR513_17151</name>
</gene>
<evidence type="ECO:0000256" key="1">
    <source>
        <dbReference type="SAM" id="Coils"/>
    </source>
</evidence>
<keyword evidence="1" id="KW-0175">Coiled coil</keyword>
<organism evidence="2 3">
    <name type="scientific">Mucuna pruriens</name>
    <name type="common">Velvet bean</name>
    <name type="synonym">Dolichos pruriens</name>
    <dbReference type="NCBI Taxonomy" id="157652"/>
    <lineage>
        <taxon>Eukaryota</taxon>
        <taxon>Viridiplantae</taxon>
        <taxon>Streptophyta</taxon>
        <taxon>Embryophyta</taxon>
        <taxon>Tracheophyta</taxon>
        <taxon>Spermatophyta</taxon>
        <taxon>Magnoliopsida</taxon>
        <taxon>eudicotyledons</taxon>
        <taxon>Gunneridae</taxon>
        <taxon>Pentapetalae</taxon>
        <taxon>rosids</taxon>
        <taxon>fabids</taxon>
        <taxon>Fabales</taxon>
        <taxon>Fabaceae</taxon>
        <taxon>Papilionoideae</taxon>
        <taxon>50 kb inversion clade</taxon>
        <taxon>NPAAA clade</taxon>
        <taxon>indigoferoid/millettioid clade</taxon>
        <taxon>Phaseoleae</taxon>
        <taxon>Mucuna</taxon>
    </lineage>
</organism>
<comment type="caution">
    <text evidence="2">The sequence shown here is derived from an EMBL/GenBank/DDBJ whole genome shotgun (WGS) entry which is preliminary data.</text>
</comment>